<feature type="region of interest" description="Disordered" evidence="1">
    <location>
        <begin position="357"/>
        <end position="385"/>
    </location>
</feature>
<feature type="compositionally biased region" description="Polar residues" evidence="1">
    <location>
        <begin position="48"/>
        <end position="74"/>
    </location>
</feature>
<feature type="region of interest" description="Disordered" evidence="1">
    <location>
        <begin position="783"/>
        <end position="852"/>
    </location>
</feature>
<accession>A0ABR3R301</accession>
<name>A0ABR3R301_9PLEO</name>
<organism evidence="2 3">
    <name type="scientific">Paraconiothyrium brasiliense</name>
    <dbReference type="NCBI Taxonomy" id="300254"/>
    <lineage>
        <taxon>Eukaryota</taxon>
        <taxon>Fungi</taxon>
        <taxon>Dikarya</taxon>
        <taxon>Ascomycota</taxon>
        <taxon>Pezizomycotina</taxon>
        <taxon>Dothideomycetes</taxon>
        <taxon>Pleosporomycetidae</taxon>
        <taxon>Pleosporales</taxon>
        <taxon>Massarineae</taxon>
        <taxon>Didymosphaeriaceae</taxon>
        <taxon>Paraconiothyrium</taxon>
    </lineage>
</organism>
<feature type="compositionally biased region" description="Basic and acidic residues" evidence="1">
    <location>
        <begin position="783"/>
        <end position="792"/>
    </location>
</feature>
<evidence type="ECO:0000256" key="1">
    <source>
        <dbReference type="SAM" id="MobiDB-lite"/>
    </source>
</evidence>
<feature type="region of interest" description="Disordered" evidence="1">
    <location>
        <begin position="877"/>
        <end position="1065"/>
    </location>
</feature>
<feature type="region of interest" description="Disordered" evidence="1">
    <location>
        <begin position="229"/>
        <end position="252"/>
    </location>
</feature>
<keyword evidence="3" id="KW-1185">Reference proteome</keyword>
<feature type="compositionally biased region" description="Polar residues" evidence="1">
    <location>
        <begin position="963"/>
        <end position="1016"/>
    </location>
</feature>
<feature type="region of interest" description="Disordered" evidence="1">
    <location>
        <begin position="47"/>
        <end position="89"/>
    </location>
</feature>
<gene>
    <name evidence="2" type="ORF">SLS60_007914</name>
</gene>
<feature type="compositionally biased region" description="Low complexity" evidence="1">
    <location>
        <begin position="357"/>
        <end position="374"/>
    </location>
</feature>
<comment type="caution">
    <text evidence="2">The sequence shown here is derived from an EMBL/GenBank/DDBJ whole genome shotgun (WGS) entry which is preliminary data.</text>
</comment>
<feature type="compositionally biased region" description="Acidic residues" evidence="1">
    <location>
        <begin position="812"/>
        <end position="821"/>
    </location>
</feature>
<protein>
    <submittedName>
        <fullName evidence="2">Uncharacterized protein</fullName>
    </submittedName>
</protein>
<evidence type="ECO:0000313" key="3">
    <source>
        <dbReference type="Proteomes" id="UP001521785"/>
    </source>
</evidence>
<reference evidence="2 3" key="1">
    <citation type="submission" date="2024-02" db="EMBL/GenBank/DDBJ databases">
        <title>De novo assembly and annotation of 12 fungi associated with fruit tree decline syndrome in Ontario, Canada.</title>
        <authorList>
            <person name="Sulman M."/>
            <person name="Ellouze W."/>
            <person name="Ilyukhin E."/>
        </authorList>
    </citation>
    <scope>NUCLEOTIDE SEQUENCE [LARGE SCALE GENOMIC DNA]</scope>
    <source>
        <strain evidence="2 3">M42-189</strain>
    </source>
</reference>
<evidence type="ECO:0000313" key="2">
    <source>
        <dbReference type="EMBL" id="KAL1598772.1"/>
    </source>
</evidence>
<feature type="compositionally biased region" description="Basic and acidic residues" evidence="1">
    <location>
        <begin position="1029"/>
        <end position="1048"/>
    </location>
</feature>
<feature type="compositionally biased region" description="Low complexity" evidence="1">
    <location>
        <begin position="1050"/>
        <end position="1065"/>
    </location>
</feature>
<dbReference type="EMBL" id="JAKJXO020000011">
    <property type="protein sequence ID" value="KAL1598772.1"/>
    <property type="molecule type" value="Genomic_DNA"/>
</dbReference>
<dbReference type="Proteomes" id="UP001521785">
    <property type="component" value="Unassembled WGS sequence"/>
</dbReference>
<sequence length="1065" mass="120234">MYKNLAAHAALQKDKARLTKNTLTVFKWTSYPEKLHSRPKNVLLTNMAHGSSRPQSASTPASQARRSTRMSLRNSIVEPSRPLRQASTRRASRLIDTSLIDNFDWDDEFDLGQVGADKPQAGDGLLFDDFDFDLEDLNPDYASEQAFHGLPSGQVSINYYNNPGVAVPGTPRNMSFPFANQQMIPSMGHQQSTAPLTEYNINGKTMMLSQDQVNAMETALAGPQAMLTDGKRTSVPKSPGLRKHRHSQLRGQVPYNDPYVGAEHVDPALLGLSEHNTYSTYSEPTAHYGGFAAVHPPQPYYQPTLWQGASSPNSRRLHFQPLEPEYVQPATQQKVSEAAQDFVFTDLFANEYQANSTSAYASRSNSSGHGRNNSPMNLKKSHRQDKARVFDKRISVFDRDAVHQYQKPKVAAFNPEVRINKTTKGLTTRTAKINQYDPREFYTYSPHPLGTPGQPHGAPWHGRYEHRYRDSSLKEYEGDDEVAIYELENRAMTADQINDFILNYPSHRNTLTLRIQIQPGDSGRRYRGNADKCRFEECPLRQGQLPATIKHGWYRVAFDERNDDTYDPFAACCGFAHLYCMERFLDFEYICHKANVVVDFRSHMRGEPKGTFAAAFQGKQINAGQLADIFIQYAQGKVDGNVPRQRGDKLGVRQISQFENYPVHEPYSQEVWDPSYAFEDTLSYHMMLIMEAHRPAAQLTQFAGKGLGPTQMSVNRGDLAMAAEADIREKNFKKMNKAKGKKKGKDSAEAYAFGGNSAFDIEVRKRVERAEYVLRQKGLPKRTDNKHTFEHREDDEEQSIPLNQAGKKPWEVDDDESDVEDSDRPLQTGTRRSKRNAGKQPNYRDEADIGRFHEGQPERLLKRSFQQYGQAQHNNAYGQGQQYLEHTYGHAQDSVDERASKRKRSSVTPTGYARARSYRPEPISGDHGYQGGLDYLGLDIDLAPSPRSPERKRKRSSRIEELLQQQLVGSSNRRLSSSAGPARSNSIMRSSGSRTPSTTKHRASFNSQPVSQQKLFNSDAPPHNVQPRMVKELEDDSRPPRSSKKGDYPGRTLRSGRSLGGSTSE</sequence>
<proteinExistence type="predicted"/>
<feature type="compositionally biased region" description="Low complexity" evidence="1">
    <location>
        <begin position="932"/>
        <end position="945"/>
    </location>
</feature>
<feature type="compositionally biased region" description="Basic and acidic residues" evidence="1">
    <location>
        <begin position="842"/>
        <end position="852"/>
    </location>
</feature>